<dbReference type="EMBL" id="JBBPBK010000014">
    <property type="protein sequence ID" value="KAK9271356.1"/>
    <property type="molecule type" value="Genomic_DNA"/>
</dbReference>
<organism evidence="3 4">
    <name type="scientific">Liquidambar formosana</name>
    <name type="common">Formosan gum</name>
    <dbReference type="NCBI Taxonomy" id="63359"/>
    <lineage>
        <taxon>Eukaryota</taxon>
        <taxon>Viridiplantae</taxon>
        <taxon>Streptophyta</taxon>
        <taxon>Embryophyta</taxon>
        <taxon>Tracheophyta</taxon>
        <taxon>Spermatophyta</taxon>
        <taxon>Magnoliopsida</taxon>
        <taxon>eudicotyledons</taxon>
        <taxon>Gunneridae</taxon>
        <taxon>Pentapetalae</taxon>
        <taxon>Saxifragales</taxon>
        <taxon>Altingiaceae</taxon>
        <taxon>Liquidambar</taxon>
    </lineage>
</organism>
<accession>A0AAP0NFU9</accession>
<sequence>MATSSILSFSVRRREPRLVVPTKPTPHEIKELSDIDDQEGLRFHIPVIMFYQSDPLTEGKDPAGVIREALAKALVFYYPFAGRVIEGPNRKLKVDCSGEGVLFIEADANVTLEQLGDTIQPPCPYLEDFLYDVPGSAGILGCPLLLIQVTRLTCGGFVFALRLNHTMSDALGLVQFLNMVGEMARGACAPSLPPVWHREVLNARNPPRITHIHHEYSQGDATQETTSYEATFSDPNNTIHRSFFFGPKELNAIRKHLPPHHRTCSTFELLTACLWRCRTRAFEVDPNEVVHVSCIVNGRGKKGLLLPRGYYGNTIVFPTALSKAGLLCRHHLAYALELVKMAKASVSEEYIRSVADLMVIKGRPLYTTSWNFIVSDTTRISFGDVDFGWGKPLYAGLAGAISLISVYVRFKKSNGENGIVIPIRLPSRVMEKFEQELAKMTQEPVEKSYDMKSTWITSRI</sequence>
<dbReference type="PANTHER" id="PTHR31147:SF66">
    <property type="entry name" value="OS05G0315700 PROTEIN"/>
    <property type="match status" value="1"/>
</dbReference>
<name>A0AAP0NFU9_LIQFO</name>
<comment type="caution">
    <text evidence="3">The sequence shown here is derived from an EMBL/GenBank/DDBJ whole genome shotgun (WGS) entry which is preliminary data.</text>
</comment>
<evidence type="ECO:0000313" key="3">
    <source>
        <dbReference type="EMBL" id="KAK9271356.1"/>
    </source>
</evidence>
<keyword evidence="2" id="KW-0808">Transferase</keyword>
<dbReference type="Pfam" id="PF02458">
    <property type="entry name" value="Transferase"/>
    <property type="match status" value="1"/>
</dbReference>
<comment type="similarity">
    <text evidence="1">Belongs to the plant acyltransferase family.</text>
</comment>
<dbReference type="Gene3D" id="3.30.559.10">
    <property type="entry name" value="Chloramphenicol acetyltransferase-like domain"/>
    <property type="match status" value="2"/>
</dbReference>
<dbReference type="Proteomes" id="UP001415857">
    <property type="component" value="Unassembled WGS sequence"/>
</dbReference>
<keyword evidence="4" id="KW-1185">Reference proteome</keyword>
<evidence type="ECO:0000256" key="1">
    <source>
        <dbReference type="ARBA" id="ARBA00009861"/>
    </source>
</evidence>
<dbReference type="GO" id="GO:0016740">
    <property type="term" value="F:transferase activity"/>
    <property type="evidence" value="ECO:0007669"/>
    <property type="project" value="UniProtKB-KW"/>
</dbReference>
<dbReference type="PANTHER" id="PTHR31147">
    <property type="entry name" value="ACYL TRANSFERASE 4"/>
    <property type="match status" value="1"/>
</dbReference>
<evidence type="ECO:0000313" key="4">
    <source>
        <dbReference type="Proteomes" id="UP001415857"/>
    </source>
</evidence>
<dbReference type="InterPro" id="IPR050898">
    <property type="entry name" value="Plant_acyltransferase"/>
</dbReference>
<proteinExistence type="inferred from homology"/>
<dbReference type="AlphaFoldDB" id="A0AAP0NFU9"/>
<reference evidence="3 4" key="1">
    <citation type="journal article" date="2024" name="Plant J.">
        <title>Genome sequences and population genomics reveal climatic adaptation and genomic divergence between two closely related sweetgum species.</title>
        <authorList>
            <person name="Xu W.Q."/>
            <person name="Ren C.Q."/>
            <person name="Zhang X.Y."/>
            <person name="Comes H.P."/>
            <person name="Liu X.H."/>
            <person name="Li Y.G."/>
            <person name="Kettle C.J."/>
            <person name="Jalonen R."/>
            <person name="Gaisberger H."/>
            <person name="Ma Y.Z."/>
            <person name="Qiu Y.X."/>
        </authorList>
    </citation>
    <scope>NUCLEOTIDE SEQUENCE [LARGE SCALE GENOMIC DNA]</scope>
    <source>
        <strain evidence="3">Hangzhou</strain>
    </source>
</reference>
<gene>
    <name evidence="3" type="ORF">L1049_026946</name>
</gene>
<protein>
    <submittedName>
        <fullName evidence="3">Uncharacterized protein</fullName>
    </submittedName>
</protein>
<evidence type="ECO:0000256" key="2">
    <source>
        <dbReference type="ARBA" id="ARBA00022679"/>
    </source>
</evidence>
<dbReference type="InterPro" id="IPR023213">
    <property type="entry name" value="CAT-like_dom_sf"/>
</dbReference>